<dbReference type="GO" id="GO:0005634">
    <property type="term" value="C:nucleus"/>
    <property type="evidence" value="ECO:0007669"/>
    <property type="project" value="UniProtKB-UniRule"/>
</dbReference>
<dbReference type="Gene3D" id="1.10.30.10">
    <property type="entry name" value="High mobility group box domain"/>
    <property type="match status" value="1"/>
</dbReference>
<evidence type="ECO:0000256" key="2">
    <source>
        <dbReference type="ARBA" id="ARBA00023242"/>
    </source>
</evidence>
<dbReference type="GeneID" id="115624730"/>
<dbReference type="SUPFAM" id="SSF47095">
    <property type="entry name" value="HMG-box"/>
    <property type="match status" value="1"/>
</dbReference>
<dbReference type="AlphaFoldDB" id="A0A6J2TF85"/>
<evidence type="ECO:0000256" key="3">
    <source>
        <dbReference type="PROSITE-ProRule" id="PRU00267"/>
    </source>
</evidence>
<reference evidence="8" key="1">
    <citation type="submission" date="2025-08" db="UniProtKB">
        <authorList>
            <consortium name="RefSeq"/>
        </authorList>
    </citation>
    <scope>IDENTIFICATION</scope>
    <source>
        <strain evidence="8">11010-0011.00</strain>
        <tissue evidence="8">Whole body</tissue>
    </source>
</reference>
<accession>A0A6J2TF85</accession>
<dbReference type="InterPro" id="IPR051965">
    <property type="entry name" value="ChromReg_NeuronalGeneExpr"/>
</dbReference>
<gene>
    <name evidence="8" type="primary">LOC115624730</name>
</gene>
<dbReference type="InterPro" id="IPR009071">
    <property type="entry name" value="HMG_box_dom"/>
</dbReference>
<feature type="compositionally biased region" description="Polar residues" evidence="5">
    <location>
        <begin position="1"/>
        <end position="10"/>
    </location>
</feature>
<dbReference type="CTD" id="37407"/>
<keyword evidence="2 3" id="KW-0539">Nucleus</keyword>
<keyword evidence="4" id="KW-0175">Coiled coil</keyword>
<dbReference type="SMART" id="SM00398">
    <property type="entry name" value="HMG"/>
    <property type="match status" value="1"/>
</dbReference>
<dbReference type="CDD" id="cd21980">
    <property type="entry name" value="HMG-box_HMG20"/>
    <property type="match status" value="1"/>
</dbReference>
<dbReference type="OrthoDB" id="3213154at2759"/>
<feature type="compositionally biased region" description="Polar residues" evidence="5">
    <location>
        <begin position="196"/>
        <end position="211"/>
    </location>
</feature>
<feature type="compositionally biased region" description="Basic residues" evidence="5">
    <location>
        <begin position="56"/>
        <end position="66"/>
    </location>
</feature>
<evidence type="ECO:0000256" key="4">
    <source>
        <dbReference type="SAM" id="Coils"/>
    </source>
</evidence>
<dbReference type="PROSITE" id="PS50118">
    <property type="entry name" value="HMG_BOX_2"/>
    <property type="match status" value="1"/>
</dbReference>
<dbReference type="GO" id="GO:0003677">
    <property type="term" value="F:DNA binding"/>
    <property type="evidence" value="ECO:0007669"/>
    <property type="project" value="UniProtKB-UniRule"/>
</dbReference>
<evidence type="ECO:0000259" key="6">
    <source>
        <dbReference type="PROSITE" id="PS50118"/>
    </source>
</evidence>
<feature type="DNA-binding region" description="HMG box" evidence="3">
    <location>
        <begin position="93"/>
        <end position="161"/>
    </location>
</feature>
<feature type="coiled-coil region" evidence="4">
    <location>
        <begin position="268"/>
        <end position="330"/>
    </location>
</feature>
<protein>
    <submittedName>
        <fullName evidence="8">High mobility group protein 20A</fullName>
    </submittedName>
</protein>
<sequence length="393" mass="43664">MEKEQTNTAEEPTGVSEDSTVEAMQEQLSKSINLGEVGHGENNISMTDEKPAGKAGKNKCSPKARRTVAGTDTSIEPDIRKLKQRRINVAGAPKMPLNGYVRFMNDRREMLRRDYPNRTALEHTKMIGEEWQALPDERKAPYLDAAAKDRAKYHEELNKFLKEHPDIWNSELAKINKSNNSATVDQKIGGNKEKSNNNISTNNSGAGTSKKQGPKCAEVKRQSGTNSNPDDLSVLQTLPPSAAHTPAVTRPYTATEIPIFTNEFLDHNRNVEIELRTLRKTKTDLEQQNDVLGQHVENTKAGSAKITGEVAELQEETKILKAYNKALRQKLILALRGVGLPALSINGPTEDNLDRYMQHLADLTTTATGQNDPTFQLARDLLLNVDFTDLQKS</sequence>
<keyword evidence="7" id="KW-1185">Reference proteome</keyword>
<feature type="domain" description="HMG box" evidence="6">
    <location>
        <begin position="93"/>
        <end position="161"/>
    </location>
</feature>
<evidence type="ECO:0000313" key="7">
    <source>
        <dbReference type="Proteomes" id="UP000504634"/>
    </source>
</evidence>
<evidence type="ECO:0000313" key="8">
    <source>
        <dbReference type="RefSeq" id="XP_030375416.1"/>
    </source>
</evidence>
<proteinExistence type="predicted"/>
<organism evidence="7 8">
    <name type="scientific">Drosophila lebanonensis</name>
    <name type="common">Fruit fly</name>
    <name type="synonym">Scaptodrosophila lebanonensis</name>
    <dbReference type="NCBI Taxonomy" id="7225"/>
    <lineage>
        <taxon>Eukaryota</taxon>
        <taxon>Metazoa</taxon>
        <taxon>Ecdysozoa</taxon>
        <taxon>Arthropoda</taxon>
        <taxon>Hexapoda</taxon>
        <taxon>Insecta</taxon>
        <taxon>Pterygota</taxon>
        <taxon>Neoptera</taxon>
        <taxon>Endopterygota</taxon>
        <taxon>Diptera</taxon>
        <taxon>Brachycera</taxon>
        <taxon>Muscomorpha</taxon>
        <taxon>Ephydroidea</taxon>
        <taxon>Drosophilidae</taxon>
        <taxon>Scaptodrosophila</taxon>
    </lineage>
</organism>
<dbReference type="PANTHER" id="PTHR46040:SF3">
    <property type="entry name" value="HIGH MOBILITY GROUP PROTEIN 2"/>
    <property type="match status" value="1"/>
</dbReference>
<dbReference type="RefSeq" id="XP_030375416.1">
    <property type="nucleotide sequence ID" value="XM_030519556.1"/>
</dbReference>
<evidence type="ECO:0000256" key="5">
    <source>
        <dbReference type="SAM" id="MobiDB-lite"/>
    </source>
</evidence>
<dbReference type="GO" id="GO:0010468">
    <property type="term" value="P:regulation of gene expression"/>
    <property type="evidence" value="ECO:0007669"/>
    <property type="project" value="TreeGrafter"/>
</dbReference>
<feature type="region of interest" description="Disordered" evidence="5">
    <location>
        <begin position="182"/>
        <end position="232"/>
    </location>
</feature>
<evidence type="ECO:0000256" key="1">
    <source>
        <dbReference type="ARBA" id="ARBA00023125"/>
    </source>
</evidence>
<feature type="region of interest" description="Disordered" evidence="5">
    <location>
        <begin position="1"/>
        <end position="69"/>
    </location>
</feature>
<dbReference type="InterPro" id="IPR036910">
    <property type="entry name" value="HMG_box_dom_sf"/>
</dbReference>
<feature type="compositionally biased region" description="Polar residues" evidence="5">
    <location>
        <begin position="222"/>
        <end position="232"/>
    </location>
</feature>
<name>A0A6J2TF85_DROLE</name>
<keyword evidence="1 3" id="KW-0238">DNA-binding</keyword>
<dbReference type="Pfam" id="PF00505">
    <property type="entry name" value="HMG_box"/>
    <property type="match status" value="1"/>
</dbReference>
<dbReference type="PANTHER" id="PTHR46040">
    <property type="entry name" value="HIGH MOBILITY GROUP PROTEIN 2"/>
    <property type="match status" value="1"/>
</dbReference>
<dbReference type="Proteomes" id="UP000504634">
    <property type="component" value="Unplaced"/>
</dbReference>